<sequence>MADTERQFVGAPNYLDAGHDQYLQLPFGAGYTSQAQPVHPDAPLQAQWDWPPYPPLQTLPYPISSDYHYANAGLSIVDPYPFIPTIDRPSAPSQHARSGTEPYRLCQTDALAVPGTNEGRGGAISQMVDYNPDEPHGMTLWAPRPLHAASTMSFIQGMTYTDAARQSPPMRALGAPLDKGAPDLALHPSAPLSVIGAAYTGIGKLEPTYQVVEQDNTICSAGAQYDASAYSCGGSSIVQSASSVPLTTSNGALTISRDADGMSGAASTQTTSSTAHYAAHNASGDISDASSDVPIASSIINNASRGLGRPRKLPTGGIVKKRKKVKAPPVPKKLQFLACFFCRGRKIACGHPPPDRVDRTCK</sequence>
<protein>
    <submittedName>
        <fullName evidence="1">Uncharacterized protein</fullName>
    </submittedName>
</protein>
<reference evidence="1 2" key="1">
    <citation type="submission" date="2019-02" db="EMBL/GenBank/DDBJ databases">
        <title>Genome sequencing of the rare red list fungi Hericium alpestre (H. flagellum).</title>
        <authorList>
            <person name="Buettner E."/>
            <person name="Kellner H."/>
        </authorList>
    </citation>
    <scope>NUCLEOTIDE SEQUENCE [LARGE SCALE GENOMIC DNA]</scope>
    <source>
        <strain evidence="1 2">DSM 108284</strain>
    </source>
</reference>
<dbReference type="OrthoDB" id="3271127at2759"/>
<gene>
    <name evidence="1" type="ORF">EWM64_g2076</name>
</gene>
<organism evidence="1 2">
    <name type="scientific">Hericium alpestre</name>
    <dbReference type="NCBI Taxonomy" id="135208"/>
    <lineage>
        <taxon>Eukaryota</taxon>
        <taxon>Fungi</taxon>
        <taxon>Dikarya</taxon>
        <taxon>Basidiomycota</taxon>
        <taxon>Agaricomycotina</taxon>
        <taxon>Agaricomycetes</taxon>
        <taxon>Russulales</taxon>
        <taxon>Hericiaceae</taxon>
        <taxon>Hericium</taxon>
    </lineage>
</organism>
<comment type="caution">
    <text evidence="1">The sequence shown here is derived from an EMBL/GenBank/DDBJ whole genome shotgun (WGS) entry which is preliminary data.</text>
</comment>
<accession>A0A4Z0A8M2</accession>
<dbReference type="AlphaFoldDB" id="A0A4Z0A8M2"/>
<evidence type="ECO:0000313" key="2">
    <source>
        <dbReference type="Proteomes" id="UP000298061"/>
    </source>
</evidence>
<dbReference type="EMBL" id="SFCI01000159">
    <property type="protein sequence ID" value="TFY81938.1"/>
    <property type="molecule type" value="Genomic_DNA"/>
</dbReference>
<evidence type="ECO:0000313" key="1">
    <source>
        <dbReference type="EMBL" id="TFY81938.1"/>
    </source>
</evidence>
<dbReference type="Proteomes" id="UP000298061">
    <property type="component" value="Unassembled WGS sequence"/>
</dbReference>
<name>A0A4Z0A8M2_9AGAM</name>
<keyword evidence="2" id="KW-1185">Reference proteome</keyword>
<proteinExistence type="predicted"/>